<sequence length="164" mass="18969">MVTAWRNVEGQRSYFDPWDGFWVTSRASSQRDWDRAATQHSSSNYLLTVDTAAPHCMAFYWRGGAWQPLYDHPCSVGAPGTPTVKGNFRIGNRGYSFGRGYTAYWWTQFYGDYLFHSVLYNQGTLQVQDGRLGRHLSHGCVRMRYQDAKWIYDNVPRGTTVLVY</sequence>
<evidence type="ECO:0000256" key="4">
    <source>
        <dbReference type="ARBA" id="ARBA00022984"/>
    </source>
</evidence>
<dbReference type="InterPro" id="IPR050979">
    <property type="entry name" value="LD-transpeptidase"/>
</dbReference>
<evidence type="ECO:0000313" key="9">
    <source>
        <dbReference type="Proteomes" id="UP000250006"/>
    </source>
</evidence>
<keyword evidence="4 6" id="KW-0573">Peptidoglycan synthesis</keyword>
<dbReference type="PROSITE" id="PS52029">
    <property type="entry name" value="LD_TPASE"/>
    <property type="match status" value="1"/>
</dbReference>
<dbReference type="SUPFAM" id="SSF141523">
    <property type="entry name" value="L,D-transpeptidase catalytic domain-like"/>
    <property type="match status" value="1"/>
</dbReference>
<evidence type="ECO:0000256" key="6">
    <source>
        <dbReference type="PROSITE-ProRule" id="PRU01373"/>
    </source>
</evidence>
<comment type="caution">
    <text evidence="8">The sequence shown here is derived from an EMBL/GenBank/DDBJ whole genome shotgun (WGS) entry which is preliminary data.</text>
</comment>
<name>A0ABY1VMG8_9ACTO</name>
<evidence type="ECO:0000259" key="7">
    <source>
        <dbReference type="PROSITE" id="PS52029"/>
    </source>
</evidence>
<organism evidence="8 9">
    <name type="scientific">Actinomyces bovis</name>
    <dbReference type="NCBI Taxonomy" id="1658"/>
    <lineage>
        <taxon>Bacteria</taxon>
        <taxon>Bacillati</taxon>
        <taxon>Actinomycetota</taxon>
        <taxon>Actinomycetes</taxon>
        <taxon>Actinomycetales</taxon>
        <taxon>Actinomycetaceae</taxon>
        <taxon>Actinomyces</taxon>
    </lineage>
</organism>
<evidence type="ECO:0000256" key="3">
    <source>
        <dbReference type="ARBA" id="ARBA00022960"/>
    </source>
</evidence>
<evidence type="ECO:0000313" key="8">
    <source>
        <dbReference type="EMBL" id="SPT53291.1"/>
    </source>
</evidence>
<dbReference type="Proteomes" id="UP000250006">
    <property type="component" value="Unassembled WGS sequence"/>
</dbReference>
<keyword evidence="2" id="KW-0808">Transferase</keyword>
<feature type="active site" description="Proton donor/acceptor" evidence="6">
    <location>
        <position position="116"/>
    </location>
</feature>
<dbReference type="PANTHER" id="PTHR30582:SF2">
    <property type="entry name" value="L,D-TRANSPEPTIDASE YCIB-RELATED"/>
    <property type="match status" value="1"/>
</dbReference>
<accession>A0ABY1VMG8</accession>
<dbReference type="Pfam" id="PF03734">
    <property type="entry name" value="YkuD"/>
    <property type="match status" value="1"/>
</dbReference>
<feature type="active site" description="Nucleophile" evidence="6">
    <location>
        <position position="140"/>
    </location>
</feature>
<evidence type="ECO:0000256" key="5">
    <source>
        <dbReference type="ARBA" id="ARBA00023316"/>
    </source>
</evidence>
<protein>
    <submittedName>
        <fullName evidence="8">L,D-transpeptidase catalytic domain</fullName>
    </submittedName>
</protein>
<dbReference type="CDD" id="cd16913">
    <property type="entry name" value="YkuD_like"/>
    <property type="match status" value="1"/>
</dbReference>
<proteinExistence type="predicted"/>
<keyword evidence="5 6" id="KW-0961">Cell wall biogenesis/degradation</keyword>
<evidence type="ECO:0000256" key="1">
    <source>
        <dbReference type="ARBA" id="ARBA00004752"/>
    </source>
</evidence>
<dbReference type="InterPro" id="IPR038063">
    <property type="entry name" value="Transpep_catalytic_dom"/>
</dbReference>
<dbReference type="PANTHER" id="PTHR30582">
    <property type="entry name" value="L,D-TRANSPEPTIDASE"/>
    <property type="match status" value="1"/>
</dbReference>
<keyword evidence="9" id="KW-1185">Reference proteome</keyword>
<comment type="pathway">
    <text evidence="1 6">Cell wall biogenesis; peptidoglycan biosynthesis.</text>
</comment>
<feature type="domain" description="L,D-TPase catalytic" evidence="7">
    <location>
        <begin position="47"/>
        <end position="164"/>
    </location>
</feature>
<reference evidence="8 9" key="1">
    <citation type="submission" date="2018-06" db="EMBL/GenBank/DDBJ databases">
        <authorList>
            <consortium name="Pathogen Informatics"/>
            <person name="Doyle S."/>
        </authorList>
    </citation>
    <scope>NUCLEOTIDE SEQUENCE [LARGE SCALE GENOMIC DNA]</scope>
    <source>
        <strain evidence="8 9">NCTC11535</strain>
    </source>
</reference>
<gene>
    <name evidence="8" type="ORF">NCTC11535_00954</name>
</gene>
<dbReference type="InterPro" id="IPR005490">
    <property type="entry name" value="LD_TPept_cat_dom"/>
</dbReference>
<evidence type="ECO:0000256" key="2">
    <source>
        <dbReference type="ARBA" id="ARBA00022679"/>
    </source>
</evidence>
<keyword evidence="3 6" id="KW-0133">Cell shape</keyword>
<dbReference type="EMBL" id="UAPQ01000006">
    <property type="protein sequence ID" value="SPT53291.1"/>
    <property type="molecule type" value="Genomic_DNA"/>
</dbReference>
<dbReference type="Gene3D" id="2.40.440.10">
    <property type="entry name" value="L,D-transpeptidase catalytic domain-like"/>
    <property type="match status" value="1"/>
</dbReference>